<evidence type="ECO:0000256" key="8">
    <source>
        <dbReference type="ARBA" id="ARBA00022801"/>
    </source>
</evidence>
<evidence type="ECO:0000256" key="7">
    <source>
        <dbReference type="ARBA" id="ARBA00022679"/>
    </source>
</evidence>
<name>A0A9D1VBI4_9BACT</name>
<keyword evidence="6" id="KW-0328">Glycosyltransferase</keyword>
<dbReference type="Gene3D" id="1.10.3810.10">
    <property type="entry name" value="Biosynthetic peptidoglycan transglycosylase-like"/>
    <property type="match status" value="1"/>
</dbReference>
<dbReference type="InterPro" id="IPR012338">
    <property type="entry name" value="Beta-lactam/transpept-like"/>
</dbReference>
<dbReference type="Proteomes" id="UP000823964">
    <property type="component" value="Unassembled WGS sequence"/>
</dbReference>
<dbReference type="GO" id="GO:0008658">
    <property type="term" value="F:penicillin binding"/>
    <property type="evidence" value="ECO:0007669"/>
    <property type="project" value="InterPro"/>
</dbReference>
<evidence type="ECO:0000256" key="4">
    <source>
        <dbReference type="ARBA" id="ARBA00022645"/>
    </source>
</evidence>
<evidence type="ECO:0000259" key="15">
    <source>
        <dbReference type="Pfam" id="PF00912"/>
    </source>
</evidence>
<keyword evidence="7" id="KW-0808">Transferase</keyword>
<keyword evidence="9" id="KW-0511">Multifunctional enzyme</keyword>
<dbReference type="PANTHER" id="PTHR32282:SF15">
    <property type="entry name" value="PENICILLIN-BINDING PROTEIN 1C"/>
    <property type="match status" value="1"/>
</dbReference>
<dbReference type="InterPro" id="IPR023346">
    <property type="entry name" value="Lysozyme-like_dom_sf"/>
</dbReference>
<reference evidence="16" key="1">
    <citation type="journal article" date="2021" name="PeerJ">
        <title>Extensive microbial diversity within the chicken gut microbiome revealed by metagenomics and culture.</title>
        <authorList>
            <person name="Gilroy R."/>
            <person name="Ravi A."/>
            <person name="Getino M."/>
            <person name="Pursley I."/>
            <person name="Horton D.L."/>
            <person name="Alikhan N.F."/>
            <person name="Baker D."/>
            <person name="Gharbi K."/>
            <person name="Hall N."/>
            <person name="Watson M."/>
            <person name="Adriaenssens E.M."/>
            <person name="Foster-Nyarko E."/>
            <person name="Jarju S."/>
            <person name="Secka A."/>
            <person name="Antonio M."/>
            <person name="Oren A."/>
            <person name="Chaudhuri R.R."/>
            <person name="La Ragione R."/>
            <person name="Hildebrand F."/>
            <person name="Pallen M.J."/>
        </authorList>
    </citation>
    <scope>NUCLEOTIDE SEQUENCE</scope>
    <source>
        <strain evidence="16">14975</strain>
    </source>
</reference>
<dbReference type="Pfam" id="PF00912">
    <property type="entry name" value="Transgly"/>
    <property type="match status" value="1"/>
</dbReference>
<dbReference type="EC" id="2.4.99.28" evidence="10"/>
<dbReference type="GO" id="GO:0004180">
    <property type="term" value="F:carboxypeptidase activity"/>
    <property type="evidence" value="ECO:0007669"/>
    <property type="project" value="UniProtKB-KW"/>
</dbReference>
<feature type="transmembrane region" description="Helical" evidence="13">
    <location>
        <begin position="12"/>
        <end position="34"/>
    </location>
</feature>
<dbReference type="InterPro" id="IPR050396">
    <property type="entry name" value="Glycosyltr_51/Transpeptidase"/>
</dbReference>
<evidence type="ECO:0000256" key="12">
    <source>
        <dbReference type="SAM" id="MobiDB-lite"/>
    </source>
</evidence>
<evidence type="ECO:0000256" key="5">
    <source>
        <dbReference type="ARBA" id="ARBA00022670"/>
    </source>
</evidence>
<evidence type="ECO:0000256" key="11">
    <source>
        <dbReference type="ARBA" id="ARBA00049902"/>
    </source>
</evidence>
<dbReference type="InterPro" id="IPR036950">
    <property type="entry name" value="PBP_transglycosylase"/>
</dbReference>
<evidence type="ECO:0000256" key="3">
    <source>
        <dbReference type="ARBA" id="ARBA00007739"/>
    </source>
</evidence>
<dbReference type="SUPFAM" id="SSF56601">
    <property type="entry name" value="beta-lactamase/transpeptidase-like"/>
    <property type="match status" value="1"/>
</dbReference>
<feature type="region of interest" description="Disordered" evidence="12">
    <location>
        <begin position="566"/>
        <end position="588"/>
    </location>
</feature>
<protein>
    <recommendedName>
        <fullName evidence="10">peptidoglycan glycosyltransferase</fullName>
        <ecNumber evidence="10">2.4.99.28</ecNumber>
    </recommendedName>
</protein>
<keyword evidence="5" id="KW-0645">Protease</keyword>
<dbReference type="GO" id="GO:0030288">
    <property type="term" value="C:outer membrane-bounded periplasmic space"/>
    <property type="evidence" value="ECO:0007669"/>
    <property type="project" value="TreeGrafter"/>
</dbReference>
<dbReference type="GO" id="GO:0008955">
    <property type="term" value="F:peptidoglycan glycosyltransferase activity"/>
    <property type="evidence" value="ECO:0007669"/>
    <property type="project" value="UniProtKB-EC"/>
</dbReference>
<dbReference type="InterPro" id="IPR001264">
    <property type="entry name" value="Glyco_trans_51"/>
</dbReference>
<keyword evidence="8" id="KW-0378">Hydrolase</keyword>
<evidence type="ECO:0000313" key="16">
    <source>
        <dbReference type="EMBL" id="HIX20040.1"/>
    </source>
</evidence>
<dbReference type="PANTHER" id="PTHR32282">
    <property type="entry name" value="BINDING PROTEIN TRANSPEPTIDASE, PUTATIVE-RELATED"/>
    <property type="match status" value="1"/>
</dbReference>
<comment type="similarity">
    <text evidence="2">In the C-terminal section; belongs to the transpeptidase family.</text>
</comment>
<comment type="pathway">
    <text evidence="1">Cell wall biogenesis; peptidoglycan biosynthesis.</text>
</comment>
<evidence type="ECO:0000256" key="1">
    <source>
        <dbReference type="ARBA" id="ARBA00004752"/>
    </source>
</evidence>
<dbReference type="AlphaFoldDB" id="A0A9D1VBI4"/>
<keyword evidence="13" id="KW-0472">Membrane</keyword>
<keyword evidence="13" id="KW-0812">Transmembrane</keyword>
<keyword evidence="4" id="KW-0121">Carboxypeptidase</keyword>
<dbReference type="GO" id="GO:0006508">
    <property type="term" value="P:proteolysis"/>
    <property type="evidence" value="ECO:0007669"/>
    <property type="project" value="UniProtKB-KW"/>
</dbReference>
<comment type="caution">
    <text evidence="16">The sequence shown here is derived from an EMBL/GenBank/DDBJ whole genome shotgun (WGS) entry which is preliminary data.</text>
</comment>
<evidence type="ECO:0000256" key="13">
    <source>
        <dbReference type="SAM" id="Phobius"/>
    </source>
</evidence>
<dbReference type="EMBL" id="DXFQ01000096">
    <property type="protein sequence ID" value="HIX20040.1"/>
    <property type="molecule type" value="Genomic_DNA"/>
</dbReference>
<comment type="catalytic activity">
    <reaction evidence="11">
        <text>[GlcNAc-(1-&gt;4)-Mur2Ac(oyl-L-Ala-gamma-D-Glu-L-Lys-D-Ala-D-Ala)](n)-di-trans,octa-cis-undecaprenyl diphosphate + beta-D-GlcNAc-(1-&gt;4)-Mur2Ac(oyl-L-Ala-gamma-D-Glu-L-Lys-D-Ala-D-Ala)-di-trans,octa-cis-undecaprenyl diphosphate = [GlcNAc-(1-&gt;4)-Mur2Ac(oyl-L-Ala-gamma-D-Glu-L-Lys-D-Ala-D-Ala)](n+1)-di-trans,octa-cis-undecaprenyl diphosphate + di-trans,octa-cis-undecaprenyl diphosphate + H(+)</text>
        <dbReference type="Rhea" id="RHEA:23708"/>
        <dbReference type="Rhea" id="RHEA-COMP:9602"/>
        <dbReference type="Rhea" id="RHEA-COMP:9603"/>
        <dbReference type="ChEBI" id="CHEBI:15378"/>
        <dbReference type="ChEBI" id="CHEBI:58405"/>
        <dbReference type="ChEBI" id="CHEBI:60033"/>
        <dbReference type="ChEBI" id="CHEBI:78435"/>
        <dbReference type="EC" id="2.4.99.28"/>
    </reaction>
</comment>
<feature type="domain" description="Penicillin-binding protein transpeptidase" evidence="14">
    <location>
        <begin position="313"/>
        <end position="560"/>
    </location>
</feature>
<proteinExistence type="inferred from homology"/>
<evidence type="ECO:0000256" key="9">
    <source>
        <dbReference type="ARBA" id="ARBA00023268"/>
    </source>
</evidence>
<evidence type="ECO:0000259" key="14">
    <source>
        <dbReference type="Pfam" id="PF00905"/>
    </source>
</evidence>
<dbReference type="Gene3D" id="3.40.710.10">
    <property type="entry name" value="DD-peptidase/beta-lactamase superfamily"/>
    <property type="match status" value="1"/>
</dbReference>
<evidence type="ECO:0000256" key="6">
    <source>
        <dbReference type="ARBA" id="ARBA00022676"/>
    </source>
</evidence>
<evidence type="ECO:0000256" key="2">
    <source>
        <dbReference type="ARBA" id="ARBA00007090"/>
    </source>
</evidence>
<reference evidence="16" key="2">
    <citation type="submission" date="2021-04" db="EMBL/GenBank/DDBJ databases">
        <authorList>
            <person name="Gilroy R."/>
        </authorList>
    </citation>
    <scope>NUCLEOTIDE SEQUENCE</scope>
    <source>
        <strain evidence="16">14975</strain>
    </source>
</reference>
<dbReference type="InterPro" id="IPR001460">
    <property type="entry name" value="PCN-bd_Tpept"/>
</dbReference>
<gene>
    <name evidence="16" type="ORF">H9862_05485</name>
</gene>
<feature type="domain" description="Glycosyl transferase family 51" evidence="15">
    <location>
        <begin position="69"/>
        <end position="230"/>
    </location>
</feature>
<dbReference type="SUPFAM" id="SSF53955">
    <property type="entry name" value="Lysozyme-like"/>
    <property type="match status" value="1"/>
</dbReference>
<comment type="similarity">
    <text evidence="3">In the N-terminal section; belongs to the glycosyltransferase 51 family.</text>
</comment>
<keyword evidence="13" id="KW-1133">Transmembrane helix</keyword>
<dbReference type="GO" id="GO:0009252">
    <property type="term" value="P:peptidoglycan biosynthetic process"/>
    <property type="evidence" value="ECO:0007669"/>
    <property type="project" value="TreeGrafter"/>
</dbReference>
<organism evidence="16 17">
    <name type="scientific">Candidatus Akkermansia intestinigallinarum</name>
    <dbReference type="NCBI Taxonomy" id="2838431"/>
    <lineage>
        <taxon>Bacteria</taxon>
        <taxon>Pseudomonadati</taxon>
        <taxon>Verrucomicrobiota</taxon>
        <taxon>Verrucomicrobiia</taxon>
        <taxon>Verrucomicrobiales</taxon>
        <taxon>Akkermansiaceae</taxon>
        <taxon>Akkermansia</taxon>
    </lineage>
</organism>
<sequence>MIKLPRRRVLRAMLCCCLVCAAAVAAILWVLPWWQPSVDCTPPSPGELRDRHGVLLGYARCGEERLRMQPLPPGPLPDALVRAVLCAEDQHFYSHGGIDFLAVCRAVSGRLTGSSRSGASTVSMQLVKLSRPASRRTLGTKISETLAARRLEMEHDKDEILRAYLDRVDFGNGCRGAEAAAEFYFSRPAAELTLPQAALLAALIQAPSRLDPLRHPDAALRRVNRLLERMGEPAIDKLELKVMQDRAPRGVAPGRLSIDRGLQDACRLIARDEIEKLSAHGVSQAAVLIVHNPSGQILARIPAAFPESEAGGQLDGTRTRRSAGSTLKPLVYLLAFEKGFRPGSILADVPTLYPDSSGIEAPNNYNRRYLGPISIRKALACSQNVPALEVLNRSGGPAALMQMLSRFGICPGGSAEEYGLGLAIGNAHVTLEELARAYAALARGGDLPELRSHLREGEDASHPPAAVGRRVADERLCYGITDILSDSGARADAFGAGENLSFRFPCAAKTGTSSNYRDNWCIGYTGDYTVAVWVGNFDNSSMNEVSGISGAGPIFHRCMEELYSRRHDIPGPGGSSQAPPPLPESDAHSAALFGLNTQPEDIAAPPEDVNFPQQPEGMVRLETDVRTGLPATAKTPAHCRVQELALSEEVSRLRESAASSELYDAQGRVLLDGRYADWLAESRRDDLYAVDTDRDAPRRLSILIPANGSRLMLDSSLPNDGRIIELISTLPPGRALWTCPTLPLRRDGEHCYAELSEGHHVIRVQDTKSGRSATSSFTVERLR</sequence>
<dbReference type="Pfam" id="PF00905">
    <property type="entry name" value="Transpeptidase"/>
    <property type="match status" value="1"/>
</dbReference>
<accession>A0A9D1VBI4</accession>
<evidence type="ECO:0000313" key="17">
    <source>
        <dbReference type="Proteomes" id="UP000823964"/>
    </source>
</evidence>
<evidence type="ECO:0000256" key="10">
    <source>
        <dbReference type="ARBA" id="ARBA00044770"/>
    </source>
</evidence>